<evidence type="ECO:0000313" key="3">
    <source>
        <dbReference type="EMBL" id="GIG86207.1"/>
    </source>
</evidence>
<feature type="transmembrane region" description="Helical" evidence="1">
    <location>
        <begin position="32"/>
        <end position="54"/>
    </location>
</feature>
<keyword evidence="1" id="KW-1133">Transmembrane helix</keyword>
<sequence>MDASPLEGGEMAAQASDGAVGQAGGAVRGTNVMAILSLIFAFIFAPLGIVFGVVAKRQIQQTGEQGSGLAKAGFWLGIVFTVITVLWFVLIAVVAVASNGS</sequence>
<dbReference type="Pfam" id="PF13828">
    <property type="entry name" value="DUF4190"/>
    <property type="match status" value="1"/>
</dbReference>
<reference evidence="3 4" key="1">
    <citation type="submission" date="2021-01" db="EMBL/GenBank/DDBJ databases">
        <title>Whole genome shotgun sequence of Plantactinospora endophytica NBRC 110450.</title>
        <authorList>
            <person name="Komaki H."/>
            <person name="Tamura T."/>
        </authorList>
    </citation>
    <scope>NUCLEOTIDE SEQUENCE [LARGE SCALE GENOMIC DNA]</scope>
    <source>
        <strain evidence="3 4">NBRC 110450</strain>
    </source>
</reference>
<name>A0ABQ4DVS7_9ACTN</name>
<keyword evidence="1" id="KW-0472">Membrane</keyword>
<dbReference type="Proteomes" id="UP000646749">
    <property type="component" value="Unassembled WGS sequence"/>
</dbReference>
<evidence type="ECO:0000313" key="4">
    <source>
        <dbReference type="Proteomes" id="UP000646749"/>
    </source>
</evidence>
<proteinExistence type="predicted"/>
<comment type="caution">
    <text evidence="3">The sequence shown here is derived from an EMBL/GenBank/DDBJ whole genome shotgun (WGS) entry which is preliminary data.</text>
</comment>
<evidence type="ECO:0000256" key="1">
    <source>
        <dbReference type="SAM" id="Phobius"/>
    </source>
</evidence>
<keyword evidence="1" id="KW-0812">Transmembrane</keyword>
<protein>
    <recommendedName>
        <fullName evidence="2">DUF4190 domain-containing protein</fullName>
    </recommendedName>
</protein>
<dbReference type="InterPro" id="IPR025241">
    <property type="entry name" value="DUF4190"/>
</dbReference>
<organism evidence="3 4">
    <name type="scientific">Plantactinospora endophytica</name>
    <dbReference type="NCBI Taxonomy" id="673535"/>
    <lineage>
        <taxon>Bacteria</taxon>
        <taxon>Bacillati</taxon>
        <taxon>Actinomycetota</taxon>
        <taxon>Actinomycetes</taxon>
        <taxon>Micromonosporales</taxon>
        <taxon>Micromonosporaceae</taxon>
        <taxon>Plantactinospora</taxon>
    </lineage>
</organism>
<dbReference type="EMBL" id="BONW01000003">
    <property type="protein sequence ID" value="GIG86207.1"/>
    <property type="molecule type" value="Genomic_DNA"/>
</dbReference>
<evidence type="ECO:0000259" key="2">
    <source>
        <dbReference type="Pfam" id="PF13828"/>
    </source>
</evidence>
<feature type="transmembrane region" description="Helical" evidence="1">
    <location>
        <begin position="74"/>
        <end position="97"/>
    </location>
</feature>
<gene>
    <name evidence="3" type="ORF">Pen02_11430</name>
</gene>
<feature type="domain" description="DUF4190" evidence="2">
    <location>
        <begin position="32"/>
        <end position="86"/>
    </location>
</feature>
<keyword evidence="4" id="KW-1185">Reference proteome</keyword>
<accession>A0ABQ4DVS7</accession>